<keyword evidence="1" id="KW-0732">Signal</keyword>
<evidence type="ECO:0000313" key="2">
    <source>
        <dbReference type="EMBL" id="SIN98866.1"/>
    </source>
</evidence>
<dbReference type="STRING" id="536979.SAMN04488055_2417"/>
<evidence type="ECO:0000313" key="3">
    <source>
        <dbReference type="Proteomes" id="UP000185003"/>
    </source>
</evidence>
<dbReference type="PROSITE" id="PS51257">
    <property type="entry name" value="PROKAR_LIPOPROTEIN"/>
    <property type="match status" value="1"/>
</dbReference>
<evidence type="ECO:0000256" key="1">
    <source>
        <dbReference type="SAM" id="SignalP"/>
    </source>
</evidence>
<dbReference type="OrthoDB" id="826619at2"/>
<evidence type="ECO:0008006" key="4">
    <source>
        <dbReference type="Google" id="ProtNLM"/>
    </source>
</evidence>
<feature type="chain" id="PRO_5012929753" description="DUF1573 domain-containing protein" evidence="1">
    <location>
        <begin position="18"/>
        <end position="146"/>
    </location>
</feature>
<dbReference type="RefSeq" id="WP_074239484.1">
    <property type="nucleotide sequence ID" value="NZ_FSRA01000001.1"/>
</dbReference>
<dbReference type="PANTHER" id="PTHR37833">
    <property type="entry name" value="LIPOPROTEIN-RELATED"/>
    <property type="match status" value="1"/>
</dbReference>
<dbReference type="Gene3D" id="2.60.40.10">
    <property type="entry name" value="Immunoglobulins"/>
    <property type="match status" value="1"/>
</dbReference>
<keyword evidence="3" id="KW-1185">Reference proteome</keyword>
<dbReference type="PANTHER" id="PTHR37833:SF1">
    <property type="entry name" value="SIGNAL PEPTIDE PROTEIN"/>
    <property type="match status" value="1"/>
</dbReference>
<dbReference type="EMBL" id="FSRA01000001">
    <property type="protein sequence ID" value="SIN98866.1"/>
    <property type="molecule type" value="Genomic_DNA"/>
</dbReference>
<gene>
    <name evidence="2" type="ORF">SAMN04488055_2417</name>
</gene>
<dbReference type="InterPro" id="IPR013783">
    <property type="entry name" value="Ig-like_fold"/>
</dbReference>
<accession>A0A1N6FU40</accession>
<proteinExistence type="predicted"/>
<reference evidence="2 3" key="1">
    <citation type="submission" date="2016-11" db="EMBL/GenBank/DDBJ databases">
        <authorList>
            <person name="Jaros S."/>
            <person name="Januszkiewicz K."/>
            <person name="Wedrychowicz H."/>
        </authorList>
    </citation>
    <scope>NUCLEOTIDE SEQUENCE [LARGE SCALE GENOMIC DNA]</scope>
    <source>
        <strain evidence="2 3">DSM 24787</strain>
    </source>
</reference>
<dbReference type="Proteomes" id="UP000185003">
    <property type="component" value="Unassembled WGS sequence"/>
</dbReference>
<protein>
    <recommendedName>
        <fullName evidence="4">DUF1573 domain-containing protein</fullName>
    </recommendedName>
</protein>
<name>A0A1N6FU40_9BACT</name>
<organism evidence="2 3">
    <name type="scientific">Chitinophaga niabensis</name>
    <dbReference type="NCBI Taxonomy" id="536979"/>
    <lineage>
        <taxon>Bacteria</taxon>
        <taxon>Pseudomonadati</taxon>
        <taxon>Bacteroidota</taxon>
        <taxon>Chitinophagia</taxon>
        <taxon>Chitinophagales</taxon>
        <taxon>Chitinophagaceae</taxon>
        <taxon>Chitinophaga</taxon>
    </lineage>
</organism>
<dbReference type="AlphaFoldDB" id="A0A1N6FU40"/>
<feature type="signal peptide" evidence="1">
    <location>
        <begin position="1"/>
        <end position="17"/>
    </location>
</feature>
<dbReference type="InterPro" id="IPR011467">
    <property type="entry name" value="DUF1573"/>
</dbReference>
<sequence length="146" mass="16143">MKALLFTFFAAMLAVTACNNQGTKSEKGNVLDTATAGGHYPVMTFEKQLHDFGNVTEGEVVEYSFKFTNTGEKDLLINNAEASCGCTVPEWPKEPIKPGESGYMKVKFDSKGRPEGHTEKELYIQANTNPPMMNGPRIQCMIVKKK</sequence>
<dbReference type="Pfam" id="PF07610">
    <property type="entry name" value="DUF1573"/>
    <property type="match status" value="1"/>
</dbReference>